<gene>
    <name evidence="2" type="ORF">Rhe02_48260</name>
</gene>
<keyword evidence="3" id="KW-1185">Reference proteome</keyword>
<dbReference type="EMBL" id="BONY01000030">
    <property type="protein sequence ID" value="GIH06759.1"/>
    <property type="molecule type" value="Genomic_DNA"/>
</dbReference>
<accession>A0A8J3VGW0</accession>
<keyword evidence="1" id="KW-0812">Transmembrane</keyword>
<organism evidence="2 3">
    <name type="scientific">Rhizocola hellebori</name>
    <dbReference type="NCBI Taxonomy" id="1392758"/>
    <lineage>
        <taxon>Bacteria</taxon>
        <taxon>Bacillati</taxon>
        <taxon>Actinomycetota</taxon>
        <taxon>Actinomycetes</taxon>
        <taxon>Micromonosporales</taxon>
        <taxon>Micromonosporaceae</taxon>
        <taxon>Rhizocola</taxon>
    </lineage>
</organism>
<comment type="caution">
    <text evidence="2">The sequence shown here is derived from an EMBL/GenBank/DDBJ whole genome shotgun (WGS) entry which is preliminary data.</text>
</comment>
<feature type="transmembrane region" description="Helical" evidence="1">
    <location>
        <begin position="12"/>
        <end position="34"/>
    </location>
</feature>
<dbReference type="AlphaFoldDB" id="A0A8J3VGW0"/>
<name>A0A8J3VGW0_9ACTN</name>
<protein>
    <submittedName>
        <fullName evidence="2">Uncharacterized protein</fullName>
    </submittedName>
</protein>
<evidence type="ECO:0000313" key="3">
    <source>
        <dbReference type="Proteomes" id="UP000612899"/>
    </source>
</evidence>
<proteinExistence type="predicted"/>
<keyword evidence="1" id="KW-0472">Membrane</keyword>
<dbReference type="RefSeq" id="WP_203910571.1">
    <property type="nucleotide sequence ID" value="NZ_BONY01000030.1"/>
</dbReference>
<keyword evidence="1" id="KW-1133">Transmembrane helix</keyword>
<evidence type="ECO:0000313" key="2">
    <source>
        <dbReference type="EMBL" id="GIH06759.1"/>
    </source>
</evidence>
<sequence length="193" mass="20810">MTSTPAYVSRFRIGRAMLGLMAASLALALVILFVGVSDMFLFVLVTVGFTVPAVLLVFFGSAALLRRAGLVVDGEGVHIGGRPPIYRITRGFVPWSAIREIYLFRVNHGVMVLSYVGFLSHDGSLLLKPYLAPSVAKTIWHVPLEAVRASRPAYGWRLDAAAFKAAASHFAPEVIVVDLSDTAVVQAQLRNAG</sequence>
<dbReference type="Proteomes" id="UP000612899">
    <property type="component" value="Unassembled WGS sequence"/>
</dbReference>
<reference evidence="2" key="1">
    <citation type="submission" date="2021-01" db="EMBL/GenBank/DDBJ databases">
        <title>Whole genome shotgun sequence of Rhizocola hellebori NBRC 109834.</title>
        <authorList>
            <person name="Komaki H."/>
            <person name="Tamura T."/>
        </authorList>
    </citation>
    <scope>NUCLEOTIDE SEQUENCE</scope>
    <source>
        <strain evidence="2">NBRC 109834</strain>
    </source>
</reference>
<evidence type="ECO:0000256" key="1">
    <source>
        <dbReference type="SAM" id="Phobius"/>
    </source>
</evidence>
<feature type="transmembrane region" description="Helical" evidence="1">
    <location>
        <begin position="40"/>
        <end position="65"/>
    </location>
</feature>